<reference evidence="4 5" key="1">
    <citation type="submission" date="2024-07" db="EMBL/GenBank/DDBJ databases">
        <title>Chromosome-level genome assembly of the water stick insect Ranatra chinensis (Heteroptera: Nepidae).</title>
        <authorList>
            <person name="Liu X."/>
        </authorList>
    </citation>
    <scope>NUCLEOTIDE SEQUENCE [LARGE SCALE GENOMIC DNA]</scope>
    <source>
        <strain evidence="4">Cailab_2021Rc</strain>
        <tissue evidence="4">Muscle</tissue>
    </source>
</reference>
<dbReference type="InterPro" id="IPR036179">
    <property type="entry name" value="Ig-like_dom_sf"/>
</dbReference>
<comment type="caution">
    <text evidence="4">The sequence shown here is derived from an EMBL/GenBank/DDBJ whole genome shotgun (WGS) entry which is preliminary data.</text>
</comment>
<sequence length="151" mass="16724">LATATTIQLFFLFRFAVLPSNGPHISGEQKQYQIGDVISLNCTSGKSSPASVLQWYINDQQVTDPKMLRVYPNIVHTHGLVTAILGLHVTVTSQHFTGGSMKLKCVANVSPVLWQGNRESVVQRMSPLVDNREALLLGKDHVISSQYKKKH</sequence>
<dbReference type="SUPFAM" id="SSF48726">
    <property type="entry name" value="Immunoglobulin"/>
    <property type="match status" value="1"/>
</dbReference>
<feature type="domain" description="CD80-like immunoglobulin C2-set" evidence="3">
    <location>
        <begin position="24"/>
        <end position="95"/>
    </location>
</feature>
<name>A0ABD0ZEB1_9HEMI</name>
<dbReference type="Gene3D" id="2.60.40.10">
    <property type="entry name" value="Immunoglobulins"/>
    <property type="match status" value="1"/>
</dbReference>
<evidence type="ECO:0000313" key="5">
    <source>
        <dbReference type="Proteomes" id="UP001558652"/>
    </source>
</evidence>
<dbReference type="Pfam" id="PF08205">
    <property type="entry name" value="C2-set_2"/>
    <property type="match status" value="1"/>
</dbReference>
<dbReference type="AlphaFoldDB" id="A0ABD0ZEB1"/>
<feature type="signal peptide" evidence="2">
    <location>
        <begin position="1"/>
        <end position="27"/>
    </location>
</feature>
<dbReference type="PANTHER" id="PTHR21261">
    <property type="entry name" value="BEAT PROTEIN"/>
    <property type="match status" value="1"/>
</dbReference>
<dbReference type="PANTHER" id="PTHR21261:SF14">
    <property type="entry name" value="BEATEN PATH IV, ISOFORM B"/>
    <property type="match status" value="1"/>
</dbReference>
<evidence type="ECO:0000259" key="3">
    <source>
        <dbReference type="Pfam" id="PF08205"/>
    </source>
</evidence>
<proteinExistence type="predicted"/>
<evidence type="ECO:0000256" key="1">
    <source>
        <dbReference type="ARBA" id="ARBA00023157"/>
    </source>
</evidence>
<dbReference type="InterPro" id="IPR013783">
    <property type="entry name" value="Ig-like_fold"/>
</dbReference>
<evidence type="ECO:0000256" key="2">
    <source>
        <dbReference type="SAM" id="SignalP"/>
    </source>
</evidence>
<dbReference type="Proteomes" id="UP001558652">
    <property type="component" value="Unassembled WGS sequence"/>
</dbReference>
<keyword evidence="1" id="KW-1015">Disulfide bond</keyword>
<dbReference type="FunFam" id="2.60.40.10:FF:002337">
    <property type="entry name" value="Beat protein"/>
    <property type="match status" value="1"/>
</dbReference>
<accession>A0ABD0ZEB1</accession>
<dbReference type="InterPro" id="IPR013162">
    <property type="entry name" value="CD80_C2-set"/>
</dbReference>
<organism evidence="4 5">
    <name type="scientific">Ranatra chinensis</name>
    <dbReference type="NCBI Taxonomy" id="642074"/>
    <lineage>
        <taxon>Eukaryota</taxon>
        <taxon>Metazoa</taxon>
        <taxon>Ecdysozoa</taxon>
        <taxon>Arthropoda</taxon>
        <taxon>Hexapoda</taxon>
        <taxon>Insecta</taxon>
        <taxon>Pterygota</taxon>
        <taxon>Neoptera</taxon>
        <taxon>Paraneoptera</taxon>
        <taxon>Hemiptera</taxon>
        <taxon>Heteroptera</taxon>
        <taxon>Panheteroptera</taxon>
        <taxon>Nepomorpha</taxon>
        <taxon>Nepidae</taxon>
        <taxon>Ranatrinae</taxon>
        <taxon>Ranatra</taxon>
    </lineage>
</organism>
<keyword evidence="2" id="KW-0732">Signal</keyword>
<protein>
    <recommendedName>
        <fullName evidence="3">CD80-like immunoglobulin C2-set domain-containing protein</fullName>
    </recommendedName>
</protein>
<evidence type="ECO:0000313" key="4">
    <source>
        <dbReference type="EMBL" id="KAL1140623.1"/>
    </source>
</evidence>
<feature type="non-terminal residue" evidence="4">
    <location>
        <position position="1"/>
    </location>
</feature>
<feature type="chain" id="PRO_5044850965" description="CD80-like immunoglobulin C2-set domain-containing protein" evidence="2">
    <location>
        <begin position="28"/>
        <end position="151"/>
    </location>
</feature>
<dbReference type="EMBL" id="JBFDAA010000001">
    <property type="protein sequence ID" value="KAL1140623.1"/>
    <property type="molecule type" value="Genomic_DNA"/>
</dbReference>
<gene>
    <name evidence="4" type="ORF">AAG570_000553</name>
</gene>
<keyword evidence="5" id="KW-1185">Reference proteome</keyword>